<keyword evidence="6" id="KW-1015">Disulfide bond</keyword>
<dbReference type="Pfam" id="PF01652">
    <property type="entry name" value="IF4E"/>
    <property type="match status" value="1"/>
</dbReference>
<evidence type="ECO:0000256" key="5">
    <source>
        <dbReference type="ARBA" id="ARBA00022917"/>
    </source>
</evidence>
<dbReference type="STRING" id="41875.K8ENX2"/>
<evidence type="ECO:0000256" key="2">
    <source>
        <dbReference type="ARBA" id="ARBA00022540"/>
    </source>
</evidence>
<dbReference type="GeneID" id="19011873"/>
<dbReference type="AlphaFoldDB" id="K8ENX2"/>
<evidence type="ECO:0000313" key="11">
    <source>
        <dbReference type="EMBL" id="CCO19664.1"/>
    </source>
</evidence>
<dbReference type="GO" id="GO:0006417">
    <property type="term" value="P:regulation of translation"/>
    <property type="evidence" value="ECO:0007669"/>
    <property type="project" value="UniProtKB-KW"/>
</dbReference>
<dbReference type="SUPFAM" id="SSF55418">
    <property type="entry name" value="eIF4e-like"/>
    <property type="match status" value="1"/>
</dbReference>
<gene>
    <name evidence="11" type="primary">eIF4E</name>
    <name evidence="11" type="ordered locus">Bathy14g02270</name>
</gene>
<name>K8ENX2_9CHLO</name>
<dbReference type="GO" id="GO:0000340">
    <property type="term" value="F:RNA 7-methylguanosine cap binding"/>
    <property type="evidence" value="ECO:0007669"/>
    <property type="project" value="TreeGrafter"/>
</dbReference>
<dbReference type="Gene3D" id="3.30.760.10">
    <property type="entry name" value="RNA Cap, Translation Initiation Factor Eif4e"/>
    <property type="match status" value="1"/>
</dbReference>
<dbReference type="InterPro" id="IPR001040">
    <property type="entry name" value="TIF_eIF_4E"/>
</dbReference>
<dbReference type="GO" id="GO:0003743">
    <property type="term" value="F:translation initiation factor activity"/>
    <property type="evidence" value="ECO:0007669"/>
    <property type="project" value="UniProtKB-KW"/>
</dbReference>
<evidence type="ECO:0000256" key="1">
    <source>
        <dbReference type="ARBA" id="ARBA00009860"/>
    </source>
</evidence>
<dbReference type="RefSeq" id="XP_007509207.1">
    <property type="nucleotide sequence ID" value="XM_007509145.1"/>
</dbReference>
<dbReference type="Proteomes" id="UP000198341">
    <property type="component" value="Chromosome 14"/>
</dbReference>
<sequence>MSGTQISPDFCKKHPLQNNWTLWFDNPNGSRKQTTWGQTLRSVYTFDSIEDFWCLYNKILSPSKLIMGTDFHLFKEGIEPKWEDENCASGGKWTYLFPKSRSVGELDEYWLKLLLAMIGEQFSEPNEICGAVISIRQKQHRIALWTKTSSNEAHQLAVGRSFKTILGLAENDKILYMVHDDAIRLERKAKERYTV</sequence>
<evidence type="ECO:0000256" key="8">
    <source>
        <dbReference type="ARBA" id="ARBA00032656"/>
    </source>
</evidence>
<dbReference type="PANTHER" id="PTHR11960:SF8">
    <property type="entry name" value="EUKARYOTIC TRANSLATION INITIATION FACTOR 4E1-RELATED"/>
    <property type="match status" value="1"/>
</dbReference>
<comment type="similarity">
    <text evidence="1 10">Belongs to the eukaryotic initiation factor 4E family.</text>
</comment>
<dbReference type="FunFam" id="3.30.760.10:FF:000003">
    <property type="entry name" value="Eukaryotic translation initiation factor 4E"/>
    <property type="match status" value="1"/>
</dbReference>
<accession>K8ENX2</accession>
<dbReference type="InterPro" id="IPR023398">
    <property type="entry name" value="TIF_eIF4e-like"/>
</dbReference>
<dbReference type="GO" id="GO:0016281">
    <property type="term" value="C:eukaryotic translation initiation factor 4F complex"/>
    <property type="evidence" value="ECO:0007669"/>
    <property type="project" value="TreeGrafter"/>
</dbReference>
<reference evidence="11 12" key="1">
    <citation type="submission" date="2011-10" db="EMBL/GenBank/DDBJ databases">
        <authorList>
            <person name="Genoscope - CEA"/>
        </authorList>
    </citation>
    <scope>NUCLEOTIDE SEQUENCE [LARGE SCALE GENOMIC DNA]</scope>
    <source>
        <strain evidence="11 12">RCC 1105</strain>
    </source>
</reference>
<evidence type="ECO:0000256" key="4">
    <source>
        <dbReference type="ARBA" id="ARBA00022884"/>
    </source>
</evidence>
<keyword evidence="2 10" id="KW-0396">Initiation factor</keyword>
<dbReference type="EMBL" id="FO082265">
    <property type="protein sequence ID" value="CCO19664.1"/>
    <property type="molecule type" value="Genomic_DNA"/>
</dbReference>
<dbReference type="KEGG" id="bpg:Bathy14g02270"/>
<keyword evidence="3" id="KW-0810">Translation regulation</keyword>
<evidence type="ECO:0000256" key="9">
    <source>
        <dbReference type="ARBA" id="ARBA00041713"/>
    </source>
</evidence>
<dbReference type="PANTHER" id="PTHR11960">
    <property type="entry name" value="EUKARYOTIC TRANSLATION INITIATION FACTOR 4E RELATED"/>
    <property type="match status" value="1"/>
</dbReference>
<dbReference type="eggNOG" id="KOG1670">
    <property type="taxonomic scope" value="Eukaryota"/>
</dbReference>
<protein>
    <recommendedName>
        <fullName evidence="8">eIF-4F 25 kDa subunit</fullName>
    </recommendedName>
    <alternativeName>
        <fullName evidence="9">eIF-4F p26 subunit</fullName>
    </alternativeName>
    <alternativeName>
        <fullName evidence="7">mRNA cap-binding protein</fullName>
    </alternativeName>
</protein>
<dbReference type="InterPro" id="IPR019770">
    <property type="entry name" value="TIF_eIF_4E_CS"/>
</dbReference>
<proteinExistence type="inferred from homology"/>
<evidence type="ECO:0000256" key="3">
    <source>
        <dbReference type="ARBA" id="ARBA00022845"/>
    </source>
</evidence>
<keyword evidence="12" id="KW-1185">Reference proteome</keyword>
<organism evidence="11 12">
    <name type="scientific">Bathycoccus prasinos</name>
    <dbReference type="NCBI Taxonomy" id="41875"/>
    <lineage>
        <taxon>Eukaryota</taxon>
        <taxon>Viridiplantae</taxon>
        <taxon>Chlorophyta</taxon>
        <taxon>Mamiellophyceae</taxon>
        <taxon>Mamiellales</taxon>
        <taxon>Bathycoccaceae</taxon>
        <taxon>Bathycoccus</taxon>
    </lineage>
</organism>
<evidence type="ECO:0000256" key="6">
    <source>
        <dbReference type="ARBA" id="ARBA00023157"/>
    </source>
</evidence>
<evidence type="ECO:0000256" key="10">
    <source>
        <dbReference type="RuleBase" id="RU004374"/>
    </source>
</evidence>
<dbReference type="PROSITE" id="PS00813">
    <property type="entry name" value="IF4E"/>
    <property type="match status" value="1"/>
</dbReference>
<evidence type="ECO:0000313" key="12">
    <source>
        <dbReference type="Proteomes" id="UP000198341"/>
    </source>
</evidence>
<keyword evidence="5 10" id="KW-0648">Protein biosynthesis</keyword>
<keyword evidence="4 10" id="KW-0694">RNA-binding</keyword>
<dbReference type="OrthoDB" id="590761at2759"/>
<evidence type="ECO:0000256" key="7">
    <source>
        <dbReference type="ARBA" id="ARBA00030245"/>
    </source>
</evidence>